<dbReference type="Gene3D" id="3.40.50.300">
    <property type="entry name" value="P-loop containing nucleotide triphosphate hydrolases"/>
    <property type="match status" value="1"/>
</dbReference>
<dbReference type="OrthoDB" id="282562at2"/>
<dbReference type="RefSeq" id="WP_146578435.1">
    <property type="nucleotide sequence ID" value="NZ_SJPM01000005.1"/>
</dbReference>
<dbReference type="EMBL" id="SJPM01000005">
    <property type="protein sequence ID" value="TWT96539.1"/>
    <property type="molecule type" value="Genomic_DNA"/>
</dbReference>
<evidence type="ECO:0000313" key="1">
    <source>
        <dbReference type="EMBL" id="TWT96539.1"/>
    </source>
</evidence>
<keyword evidence="2" id="KW-1185">Reference proteome</keyword>
<accession>A0A5C6AAF2</accession>
<name>A0A5C6AAF2_9BACT</name>
<dbReference type="Proteomes" id="UP000316213">
    <property type="component" value="Unassembled WGS sequence"/>
</dbReference>
<proteinExistence type="predicted"/>
<protein>
    <recommendedName>
        <fullName evidence="3">AAA+ ATPase domain-containing protein</fullName>
    </recommendedName>
</protein>
<dbReference type="SUPFAM" id="SSF52540">
    <property type="entry name" value="P-loop containing nucleoside triphosphate hydrolases"/>
    <property type="match status" value="1"/>
</dbReference>
<sequence length="237" mass="26536">MPDDDSLTACLPSNPFASRFVKAGAMVYRHPETLSAIGVLDLVAHLEQVRFGSIEGDHGTGKSTLLHCMATALMQRFPGGQWVQLGRDPAMSWLGRIVQRIDNAVASWRAQTRTAAGGVLVVDGAEQLPPGVLTCLRMRAKFRGQVCLITTHKPRWGFACLHRTSLNQRLVETMFAELVASIPEATVREKIDKHFRTLDLSEFSNVRDLWSSLYDWVEREHSGTRESRPPRESDRLN</sequence>
<evidence type="ECO:0000313" key="2">
    <source>
        <dbReference type="Proteomes" id="UP000316213"/>
    </source>
</evidence>
<dbReference type="AlphaFoldDB" id="A0A5C6AAF2"/>
<reference evidence="1 2" key="1">
    <citation type="submission" date="2019-02" db="EMBL/GenBank/DDBJ databases">
        <title>Deep-cultivation of Planctomycetes and their phenomic and genomic characterization uncovers novel biology.</title>
        <authorList>
            <person name="Wiegand S."/>
            <person name="Jogler M."/>
            <person name="Boedeker C."/>
            <person name="Pinto D."/>
            <person name="Vollmers J."/>
            <person name="Rivas-Marin E."/>
            <person name="Kohn T."/>
            <person name="Peeters S.H."/>
            <person name="Heuer A."/>
            <person name="Rast P."/>
            <person name="Oberbeckmann S."/>
            <person name="Bunk B."/>
            <person name="Jeske O."/>
            <person name="Meyerdierks A."/>
            <person name="Storesund J.E."/>
            <person name="Kallscheuer N."/>
            <person name="Luecker S."/>
            <person name="Lage O.M."/>
            <person name="Pohl T."/>
            <person name="Merkel B.J."/>
            <person name="Hornburger P."/>
            <person name="Mueller R.-W."/>
            <person name="Bruemmer F."/>
            <person name="Labrenz M."/>
            <person name="Spormann A.M."/>
            <person name="Op Den Camp H."/>
            <person name="Overmann J."/>
            <person name="Amann R."/>
            <person name="Jetten M.S.M."/>
            <person name="Mascher T."/>
            <person name="Medema M.H."/>
            <person name="Devos D.P."/>
            <person name="Kaster A.-K."/>
            <person name="Ovreas L."/>
            <person name="Rohde M."/>
            <person name="Galperin M.Y."/>
            <person name="Jogler C."/>
        </authorList>
    </citation>
    <scope>NUCLEOTIDE SEQUENCE [LARGE SCALE GENOMIC DNA]</scope>
    <source>
        <strain evidence="1 2">Pla100</strain>
    </source>
</reference>
<evidence type="ECO:0008006" key="3">
    <source>
        <dbReference type="Google" id="ProtNLM"/>
    </source>
</evidence>
<organism evidence="1 2">
    <name type="scientific">Neorhodopirellula pilleata</name>
    <dbReference type="NCBI Taxonomy" id="2714738"/>
    <lineage>
        <taxon>Bacteria</taxon>
        <taxon>Pseudomonadati</taxon>
        <taxon>Planctomycetota</taxon>
        <taxon>Planctomycetia</taxon>
        <taxon>Pirellulales</taxon>
        <taxon>Pirellulaceae</taxon>
        <taxon>Neorhodopirellula</taxon>
    </lineage>
</organism>
<dbReference type="InterPro" id="IPR027417">
    <property type="entry name" value="P-loop_NTPase"/>
</dbReference>
<gene>
    <name evidence="1" type="ORF">Pla100_30220</name>
</gene>
<comment type="caution">
    <text evidence="1">The sequence shown here is derived from an EMBL/GenBank/DDBJ whole genome shotgun (WGS) entry which is preliminary data.</text>
</comment>